<feature type="domain" description="DUF6558" evidence="1">
    <location>
        <begin position="1"/>
        <end position="143"/>
    </location>
</feature>
<dbReference type="RefSeq" id="WP_118257317.1">
    <property type="nucleotide sequence ID" value="NZ_QRKN01000001.1"/>
</dbReference>
<dbReference type="AlphaFoldDB" id="A0A414ZRF0"/>
<dbReference type="InterPro" id="IPR046688">
    <property type="entry name" value="DUF6558_N"/>
</dbReference>
<dbReference type="Proteomes" id="UP000285865">
    <property type="component" value="Unassembled WGS sequence"/>
</dbReference>
<dbReference type="Pfam" id="PF20195">
    <property type="entry name" value="DUF6558"/>
    <property type="match status" value="1"/>
</dbReference>
<dbReference type="Pfam" id="PF20753">
    <property type="entry name" value="DUF6558_C"/>
    <property type="match status" value="1"/>
</dbReference>
<name>A0A414ZRF0_9FIRM</name>
<comment type="caution">
    <text evidence="3">The sequence shown here is derived from an EMBL/GenBank/DDBJ whole genome shotgun (WGS) entry which is preliminary data.</text>
</comment>
<evidence type="ECO:0000313" key="4">
    <source>
        <dbReference type="Proteomes" id="UP000285865"/>
    </source>
</evidence>
<accession>A0A414ZRF0</accession>
<feature type="domain" description="Phage tail-like C-terminal" evidence="2">
    <location>
        <begin position="145"/>
        <end position="269"/>
    </location>
</feature>
<reference evidence="3 4" key="1">
    <citation type="submission" date="2018-08" db="EMBL/GenBank/DDBJ databases">
        <title>A genome reference for cultivated species of the human gut microbiota.</title>
        <authorList>
            <person name="Zou Y."/>
            <person name="Xue W."/>
            <person name="Luo G."/>
        </authorList>
    </citation>
    <scope>NUCLEOTIDE SEQUENCE [LARGE SCALE GENOMIC DNA]</scope>
    <source>
        <strain evidence="3 4">AM16-11</strain>
    </source>
</reference>
<dbReference type="InterPro" id="IPR048276">
    <property type="entry name" value="Phage_tail-like_C"/>
</dbReference>
<evidence type="ECO:0008006" key="5">
    <source>
        <dbReference type="Google" id="ProtNLM"/>
    </source>
</evidence>
<proteinExistence type="predicted"/>
<evidence type="ECO:0000259" key="1">
    <source>
        <dbReference type="Pfam" id="PF20195"/>
    </source>
</evidence>
<protein>
    <recommendedName>
        <fullName evidence="5">Phage tail protein</fullName>
    </recommendedName>
</protein>
<evidence type="ECO:0000313" key="3">
    <source>
        <dbReference type="EMBL" id="RHI25841.1"/>
    </source>
</evidence>
<organism evidence="3 4">
    <name type="scientific">Agathobacter rectalis</name>
    <dbReference type="NCBI Taxonomy" id="39491"/>
    <lineage>
        <taxon>Bacteria</taxon>
        <taxon>Bacillati</taxon>
        <taxon>Bacillota</taxon>
        <taxon>Clostridia</taxon>
        <taxon>Lachnospirales</taxon>
        <taxon>Lachnospiraceae</taxon>
        <taxon>Agathobacter</taxon>
    </lineage>
</organism>
<sequence>MFLIDFEYDGRMLSDFGFMICNITTDSGVETVSAGSNITWNTVTSNTTSKRRISSTQYDEVFSTTFEICKTLCDRSDNDTNYIQEQELREITMWLNRKKYLRFTPVFDDYEYSNIHYYGSFNIQFIKYGGRIIGLSLTLTTDAPFGYGEIEEYEFETTTSNNSFSIFDLSDEEGKLYLNAEIIPKQNGNLTIKNIYTNENYTIINNCISGEIITLDGENKIITSDKQNNVHKRIYNDFNYKWLYISNVDSFEAENVFTTSLPCKIKITYEPIRKFGVV</sequence>
<evidence type="ECO:0000259" key="2">
    <source>
        <dbReference type="Pfam" id="PF20753"/>
    </source>
</evidence>
<gene>
    <name evidence="3" type="ORF">DW172_03950</name>
</gene>
<dbReference type="EMBL" id="QRKN01000001">
    <property type="protein sequence ID" value="RHI25841.1"/>
    <property type="molecule type" value="Genomic_DNA"/>
</dbReference>